<dbReference type="Gene3D" id="2.130.10.10">
    <property type="entry name" value="YVTN repeat-like/Quinoprotein amine dehydrogenase"/>
    <property type="match status" value="1"/>
</dbReference>
<dbReference type="SUPFAM" id="SSF50978">
    <property type="entry name" value="WD40 repeat-like"/>
    <property type="match status" value="1"/>
</dbReference>
<dbReference type="Proteomes" id="UP001108240">
    <property type="component" value="Unplaced"/>
</dbReference>
<organism evidence="12 13">
    <name type="scientific">Cyprinus carpio carpio</name>
    <dbReference type="NCBI Taxonomy" id="630221"/>
    <lineage>
        <taxon>Eukaryota</taxon>
        <taxon>Metazoa</taxon>
        <taxon>Chordata</taxon>
        <taxon>Craniata</taxon>
        <taxon>Vertebrata</taxon>
        <taxon>Euteleostomi</taxon>
        <taxon>Actinopterygii</taxon>
        <taxon>Neopterygii</taxon>
        <taxon>Teleostei</taxon>
        <taxon>Ostariophysi</taxon>
        <taxon>Cypriniformes</taxon>
        <taxon>Cyprinidae</taxon>
        <taxon>Cyprininae</taxon>
        <taxon>Cyprinus</taxon>
    </lineage>
</organism>
<evidence type="ECO:0000256" key="6">
    <source>
        <dbReference type="ARBA" id="ARBA00022737"/>
    </source>
</evidence>
<evidence type="ECO:0000313" key="13">
    <source>
        <dbReference type="Proteomes" id="UP001108240"/>
    </source>
</evidence>
<dbReference type="Ensembl" id="ENSCCRT00000085695.2">
    <property type="protein sequence ID" value="ENSCCRP00000078999.2"/>
    <property type="gene ID" value="ENSCCRG00000041142.2"/>
</dbReference>
<dbReference type="Gene3D" id="3.30.710.10">
    <property type="entry name" value="Potassium Channel Kv1.1, Chain A"/>
    <property type="match status" value="1"/>
</dbReference>
<evidence type="ECO:0000259" key="11">
    <source>
        <dbReference type="SMART" id="SM00225"/>
    </source>
</evidence>
<evidence type="ECO:0000256" key="4">
    <source>
        <dbReference type="ARBA" id="ARBA00022553"/>
    </source>
</evidence>
<reference evidence="12" key="2">
    <citation type="submission" date="2025-09" db="UniProtKB">
        <authorList>
            <consortium name="Ensembl"/>
        </authorList>
    </citation>
    <scope>IDENTIFICATION</scope>
</reference>
<comment type="similarity">
    <text evidence="2">Belongs to the KCTD3 family.</text>
</comment>
<evidence type="ECO:0000256" key="5">
    <source>
        <dbReference type="ARBA" id="ARBA00022574"/>
    </source>
</evidence>
<keyword evidence="13" id="KW-1185">Reference proteome</keyword>
<evidence type="ECO:0000256" key="3">
    <source>
        <dbReference type="ARBA" id="ARBA00022475"/>
    </source>
</evidence>
<dbReference type="CDD" id="cd18393">
    <property type="entry name" value="BTB_POZ_SHKBP1"/>
    <property type="match status" value="1"/>
</dbReference>
<keyword evidence="5" id="KW-0853">WD repeat</keyword>
<accession>A0A8C1EUY5</accession>
<evidence type="ECO:0000256" key="10">
    <source>
        <dbReference type="ARBA" id="ARBA00073141"/>
    </source>
</evidence>
<dbReference type="GO" id="GO:0051260">
    <property type="term" value="P:protein homooligomerization"/>
    <property type="evidence" value="ECO:0007669"/>
    <property type="project" value="InterPro"/>
</dbReference>
<name>A0A8C1EUY5_CYPCA</name>
<dbReference type="SUPFAM" id="SSF54695">
    <property type="entry name" value="POZ domain"/>
    <property type="match status" value="1"/>
</dbReference>
<dbReference type="FunFam" id="2.130.10.10:FF:000205">
    <property type="entry name" value="BTB/POZ domain-containing protein KCTD3 isoform X1"/>
    <property type="match status" value="1"/>
</dbReference>
<sequence>MYESRFSTSRQTLTWVPDSFFSSLLSGRISTLKDETGAIFIDRDPSLFAPILNFLRTKELHPRSIDVHLLMHEAEFYGITPLVRKLQLCDELDRSSCGNVLFNGYLPPPGTRRQSSALFQTDIILNTFLNHVICCLGPVSDPGMVRIICGHHNWIAVAYAQFVVCYRVKESTGWQQVFTSPQLDWVIDRVALNAKVMGGSLGDNDKMVAVASGTEIILWAICPDGNGSEIGVFSLNVPVEALFFVGNQLIATSHTGKVGVWNAVTKHWQNQDVVPINSYDTAGSFLILGCNNGSIYYIDVQKFPLRMKDNDLLVTELYRDPTEDAITALSVYLTPKTSDSGNWIEIAYGTSSGTVRVIVQHPETVGSGPQLFQTFSVHRSPVTKIMLSEKHLISVCADNNHVRTWTVTRFRGMISTQPGSTPLTSFKILSLDDIDGHGGCAAGTEIGPYGERDEQQVFIQRVVPDTDKLYVRLSSNGKRVCEVRSVDGTSITAFVVHECEGSSRIGSRPRRYLFSGHSNGSIQTWDLTTAMEIAGKVDIKALGGPTEEELLELLDQCDLALTRTPDMSPAASLTHSSRNSMCRYTHLQSYTLKTHAHKITRTVKILQ</sequence>
<dbReference type="AlphaFoldDB" id="A0A8C1EUY5"/>
<dbReference type="InterPro" id="IPR047876">
    <property type="entry name" value="SHKBP1/KCTD3"/>
</dbReference>
<protein>
    <recommendedName>
        <fullName evidence="10">BTB/POZ domain-containing protein KCTD3</fullName>
    </recommendedName>
</protein>
<evidence type="ECO:0000256" key="2">
    <source>
        <dbReference type="ARBA" id="ARBA00009572"/>
    </source>
</evidence>
<dbReference type="InterPro" id="IPR015943">
    <property type="entry name" value="WD40/YVTN_repeat-like_dom_sf"/>
</dbReference>
<keyword evidence="6" id="KW-0677">Repeat</keyword>
<keyword evidence="3" id="KW-1003">Cell membrane</keyword>
<dbReference type="PANTHER" id="PTHR15859:SF5">
    <property type="entry name" value="SH3KBP1-BINDING PROTEIN 1"/>
    <property type="match status" value="1"/>
</dbReference>
<comment type="function">
    <text evidence="8">Accessory subunit of potassium/sodium hyperpolarization-activated cyclic nucleotide-gated channel 3 (HCN3) up-regulating its cell-surface expression and current density without affecting its voltage dependence and kinetics.</text>
</comment>
<dbReference type="InterPro" id="IPR011333">
    <property type="entry name" value="SKP1/BTB/POZ_sf"/>
</dbReference>
<reference evidence="12" key="1">
    <citation type="submission" date="2025-08" db="UniProtKB">
        <authorList>
            <consortium name="Ensembl"/>
        </authorList>
    </citation>
    <scope>IDENTIFICATION</scope>
</reference>
<comment type="subcellular location">
    <subcellularLocation>
        <location evidence="1">Cell membrane</location>
    </subcellularLocation>
</comment>
<dbReference type="FunFam" id="3.30.710.10:FF:000038">
    <property type="entry name" value="BTB/POZ domain-containing protein KCTD3 isoform X1"/>
    <property type="match status" value="1"/>
</dbReference>
<dbReference type="GO" id="GO:0005886">
    <property type="term" value="C:plasma membrane"/>
    <property type="evidence" value="ECO:0007669"/>
    <property type="project" value="UniProtKB-SubCell"/>
</dbReference>
<evidence type="ECO:0000313" key="12">
    <source>
        <dbReference type="Ensembl" id="ENSCCRP00000078999.2"/>
    </source>
</evidence>
<dbReference type="InterPro" id="IPR000210">
    <property type="entry name" value="BTB/POZ_dom"/>
</dbReference>
<dbReference type="InterPro" id="IPR047825">
    <property type="entry name" value="SHKBP1_KCTD3_BTB_POZ"/>
</dbReference>
<evidence type="ECO:0000256" key="7">
    <source>
        <dbReference type="ARBA" id="ARBA00023136"/>
    </source>
</evidence>
<comment type="subunit">
    <text evidence="9">Interacts with HCN3.</text>
</comment>
<dbReference type="GeneTree" id="ENSGT00940000153881"/>
<dbReference type="InterPro" id="IPR036322">
    <property type="entry name" value="WD40_repeat_dom_sf"/>
</dbReference>
<dbReference type="Pfam" id="PF02214">
    <property type="entry name" value="BTB_2"/>
    <property type="match status" value="1"/>
</dbReference>
<dbReference type="SMART" id="SM00225">
    <property type="entry name" value="BTB"/>
    <property type="match status" value="1"/>
</dbReference>
<keyword evidence="4" id="KW-0597">Phosphoprotein</keyword>
<evidence type="ECO:0000256" key="1">
    <source>
        <dbReference type="ARBA" id="ARBA00004236"/>
    </source>
</evidence>
<dbReference type="PANTHER" id="PTHR15859">
    <property type="entry name" value="SETA BINDING PROTEIN 1"/>
    <property type="match status" value="1"/>
</dbReference>
<dbReference type="SMART" id="SM00320">
    <property type="entry name" value="WD40"/>
    <property type="match status" value="3"/>
</dbReference>
<evidence type="ECO:0000256" key="8">
    <source>
        <dbReference type="ARBA" id="ARBA00059269"/>
    </source>
</evidence>
<dbReference type="InterPro" id="IPR003131">
    <property type="entry name" value="T1-type_BTB"/>
</dbReference>
<dbReference type="InterPro" id="IPR001680">
    <property type="entry name" value="WD40_rpt"/>
</dbReference>
<evidence type="ECO:0000256" key="9">
    <source>
        <dbReference type="ARBA" id="ARBA00065501"/>
    </source>
</evidence>
<proteinExistence type="inferred from homology"/>
<feature type="domain" description="BTB" evidence="11">
    <location>
        <begin position="3"/>
        <end position="94"/>
    </location>
</feature>
<keyword evidence="7" id="KW-0472">Membrane</keyword>